<dbReference type="InParanoid" id="A0A132BEM8"/>
<feature type="region of interest" description="Disordered" evidence="1">
    <location>
        <begin position="1"/>
        <end position="76"/>
    </location>
</feature>
<feature type="compositionally biased region" description="Basic and acidic residues" evidence="1">
    <location>
        <begin position="32"/>
        <end position="41"/>
    </location>
</feature>
<reference evidence="2 3" key="1">
    <citation type="submission" date="2015-10" db="EMBL/GenBank/DDBJ databases">
        <title>Full genome of DAOMC 229536 Phialocephala scopiformis, a fungal endophyte of spruce producing the potent anti-insectan compound rugulosin.</title>
        <authorList>
            <consortium name="DOE Joint Genome Institute"/>
            <person name="Walker A.K."/>
            <person name="Frasz S.L."/>
            <person name="Seifert K.A."/>
            <person name="Miller J.D."/>
            <person name="Mondo S.J."/>
            <person name="Labutti K."/>
            <person name="Lipzen A."/>
            <person name="Dockter R."/>
            <person name="Kennedy M."/>
            <person name="Grigoriev I.V."/>
            <person name="Spatafora J.W."/>
        </authorList>
    </citation>
    <scope>NUCLEOTIDE SEQUENCE [LARGE SCALE GENOMIC DNA]</scope>
    <source>
        <strain evidence="2 3">CBS 120377</strain>
    </source>
</reference>
<accession>A0A132BEM8</accession>
<keyword evidence="3" id="KW-1185">Reference proteome</keyword>
<proteinExistence type="predicted"/>
<gene>
    <name evidence="2" type="ORF">LY89DRAFT_689588</name>
</gene>
<sequence>MAMDPYEVHNAEPTESEVQRIARLRSAFGVRKTTDEGDKYSRHSGNSGEHSGFGNRDYDEDDRTYMDGEYGEGGNVDYHRLRRTDANQWALLHPPLSRSSMWSIIPDPDEPKEDIPTQLDYDEDVPIKKEEEEVEEEIIAPAPRAKISFQLPKKLSK</sequence>
<dbReference type="Proteomes" id="UP000070700">
    <property type="component" value="Unassembled WGS sequence"/>
</dbReference>
<dbReference type="GeneID" id="28825660"/>
<protein>
    <submittedName>
        <fullName evidence="2">Uncharacterized protein</fullName>
    </submittedName>
</protein>
<evidence type="ECO:0000313" key="2">
    <source>
        <dbReference type="EMBL" id="KUJ10304.1"/>
    </source>
</evidence>
<evidence type="ECO:0000256" key="1">
    <source>
        <dbReference type="SAM" id="MobiDB-lite"/>
    </source>
</evidence>
<dbReference type="RefSeq" id="XP_018064659.1">
    <property type="nucleotide sequence ID" value="XM_018215934.1"/>
</dbReference>
<dbReference type="EMBL" id="KQ947429">
    <property type="protein sequence ID" value="KUJ10304.1"/>
    <property type="molecule type" value="Genomic_DNA"/>
</dbReference>
<dbReference type="AlphaFoldDB" id="A0A132BEM8"/>
<dbReference type="KEGG" id="psco:LY89DRAFT_689588"/>
<organism evidence="2 3">
    <name type="scientific">Mollisia scopiformis</name>
    <name type="common">Conifer needle endophyte fungus</name>
    <name type="synonym">Phialocephala scopiformis</name>
    <dbReference type="NCBI Taxonomy" id="149040"/>
    <lineage>
        <taxon>Eukaryota</taxon>
        <taxon>Fungi</taxon>
        <taxon>Dikarya</taxon>
        <taxon>Ascomycota</taxon>
        <taxon>Pezizomycotina</taxon>
        <taxon>Leotiomycetes</taxon>
        <taxon>Helotiales</taxon>
        <taxon>Mollisiaceae</taxon>
        <taxon>Mollisia</taxon>
    </lineage>
</organism>
<name>A0A132BEM8_MOLSC</name>
<feature type="compositionally biased region" description="Basic and acidic residues" evidence="1">
    <location>
        <begin position="1"/>
        <end position="20"/>
    </location>
</feature>
<evidence type="ECO:0000313" key="3">
    <source>
        <dbReference type="Proteomes" id="UP000070700"/>
    </source>
</evidence>